<comment type="caution">
    <text evidence="4">The sequence shown here is derived from an EMBL/GenBank/DDBJ whole genome shotgun (WGS) entry which is preliminary data.</text>
</comment>
<evidence type="ECO:0000313" key="5">
    <source>
        <dbReference type="Proteomes" id="UP000469559"/>
    </source>
</evidence>
<dbReference type="OrthoDB" id="4898680at2759"/>
<evidence type="ECO:0000313" key="4">
    <source>
        <dbReference type="EMBL" id="TVY14304.1"/>
    </source>
</evidence>
<evidence type="ECO:0000256" key="1">
    <source>
        <dbReference type="ARBA" id="ARBA00004123"/>
    </source>
</evidence>
<dbReference type="InterPro" id="IPR050613">
    <property type="entry name" value="Sec_Metabolite_Reg"/>
</dbReference>
<dbReference type="Pfam" id="PF04082">
    <property type="entry name" value="Fungal_trans"/>
    <property type="match status" value="1"/>
</dbReference>
<dbReference type="InterPro" id="IPR007219">
    <property type="entry name" value="XnlR_reg_dom"/>
</dbReference>
<gene>
    <name evidence="4" type="ORF">LARI1_G006788</name>
</gene>
<dbReference type="EMBL" id="QGMF01000720">
    <property type="protein sequence ID" value="TVY14304.1"/>
    <property type="molecule type" value="Genomic_DNA"/>
</dbReference>
<keyword evidence="2" id="KW-0539">Nucleus</keyword>
<dbReference type="Proteomes" id="UP000469559">
    <property type="component" value="Unassembled WGS sequence"/>
</dbReference>
<proteinExistence type="predicted"/>
<accession>A0A8T9B2S7</accession>
<protein>
    <recommendedName>
        <fullName evidence="3">Xylanolytic transcriptional activator regulatory domain-containing protein</fullName>
    </recommendedName>
</protein>
<keyword evidence="5" id="KW-1185">Reference proteome</keyword>
<name>A0A8T9B2S7_9HELO</name>
<dbReference type="GO" id="GO:0003677">
    <property type="term" value="F:DNA binding"/>
    <property type="evidence" value="ECO:0007669"/>
    <property type="project" value="InterPro"/>
</dbReference>
<sequence>MRASYGNYLEVEGNTVLPAGSLVWTEAEPALVLFNSDGFETLTVSPSTLIFRQALSCHILHLRETWIPAAALPVPVFSHGGGMESSRPVSLVAKQRLLAITPYLPVTAAGPLPTPSPSVAVSVAPPEVSTTRLAQTPKDFQSPATSGPFIKSGGFFGPTNFSAVFLENRDNLVSGNEEMQISNDSEEPLPPSESLQSQTFLMLATGPADCSPRVELGAKVLRSLPDKNTCNFLFEWYQKCQECAGDTHVIMSCQKSVWQTYDSFLTEPISENMQHVSAILCENSKKVLEEPTGSENLYARWLDSFCGSNMRWETIGLVFSGLAQATLSLRERDAFFCTQMGSRKDRKAFAVEMKECVQACITLSLIVWRQLGDLVSASTALGLHRQVATEQPISFLTELKKRVFTLIFNLDKSASVLTGRPPALSYRYARFKLPLDLSAKVTMAGGDELIAAINKLDKDGWNTDGKIYASTITRVHGIDSVILDETLELSLGDPADCTEEKTTYLMQKLQNSFDSLPSHLHFSYSEPPTGKRSDLYFWKVLCMRLSYLDHRLLLERIAYKNGWLDGQSMVDCASELLELTVLIWVQRDRFVEHQHDFDWMLMVWGVPSSGVLCVELLKQLKNPGAPHPRFKRSEIVQNLSLLIRFLDWVQPAAGNYQLCTRMKLIIQRILDQILDPSPPSASVQPADNVGLVEPMGDWMMGQSYDPSDVIGPFDMAVPPPGAFDINSYENGVENLDWLNNIDWSRGGQWIDFGAEQDITGIKGSSDFW</sequence>
<organism evidence="4 5">
    <name type="scientific">Lachnellula arida</name>
    <dbReference type="NCBI Taxonomy" id="1316785"/>
    <lineage>
        <taxon>Eukaryota</taxon>
        <taxon>Fungi</taxon>
        <taxon>Dikarya</taxon>
        <taxon>Ascomycota</taxon>
        <taxon>Pezizomycotina</taxon>
        <taxon>Leotiomycetes</taxon>
        <taxon>Helotiales</taxon>
        <taxon>Lachnaceae</taxon>
        <taxon>Lachnellula</taxon>
    </lineage>
</organism>
<evidence type="ECO:0000256" key="2">
    <source>
        <dbReference type="ARBA" id="ARBA00023242"/>
    </source>
</evidence>
<dbReference type="CDD" id="cd12148">
    <property type="entry name" value="fungal_TF_MHR"/>
    <property type="match status" value="1"/>
</dbReference>
<dbReference type="GO" id="GO:0008270">
    <property type="term" value="F:zinc ion binding"/>
    <property type="evidence" value="ECO:0007669"/>
    <property type="project" value="InterPro"/>
</dbReference>
<comment type="subcellular location">
    <subcellularLocation>
        <location evidence="1">Nucleus</location>
    </subcellularLocation>
</comment>
<dbReference type="PANTHER" id="PTHR31001:SF40">
    <property type="entry name" value="ZN(II)2CYS6 TRANSCRIPTION FACTOR (EUROFUNG)"/>
    <property type="match status" value="1"/>
</dbReference>
<reference evidence="4 5" key="1">
    <citation type="submission" date="2018-05" db="EMBL/GenBank/DDBJ databases">
        <title>Whole genome sequencing for identification of molecular markers to develop diagnostic detection tools for the regulated plant pathogen Lachnellula willkommii.</title>
        <authorList>
            <person name="Giroux E."/>
            <person name="Bilodeau G."/>
        </authorList>
    </citation>
    <scope>NUCLEOTIDE SEQUENCE [LARGE SCALE GENOMIC DNA]</scope>
    <source>
        <strain evidence="4 5">CBS 203.66</strain>
    </source>
</reference>
<dbReference type="PANTHER" id="PTHR31001">
    <property type="entry name" value="UNCHARACTERIZED TRANSCRIPTIONAL REGULATORY PROTEIN"/>
    <property type="match status" value="1"/>
</dbReference>
<dbReference type="GO" id="GO:0006351">
    <property type="term" value="P:DNA-templated transcription"/>
    <property type="evidence" value="ECO:0007669"/>
    <property type="project" value="InterPro"/>
</dbReference>
<dbReference type="GO" id="GO:0005634">
    <property type="term" value="C:nucleus"/>
    <property type="evidence" value="ECO:0007669"/>
    <property type="project" value="UniProtKB-SubCell"/>
</dbReference>
<feature type="domain" description="Xylanolytic transcriptional activator regulatory" evidence="3">
    <location>
        <begin position="367"/>
        <end position="440"/>
    </location>
</feature>
<dbReference type="AlphaFoldDB" id="A0A8T9B2S7"/>
<dbReference type="SMART" id="SM00906">
    <property type="entry name" value="Fungal_trans"/>
    <property type="match status" value="1"/>
</dbReference>
<evidence type="ECO:0000259" key="3">
    <source>
        <dbReference type="SMART" id="SM00906"/>
    </source>
</evidence>